<comment type="caution">
    <text evidence="1">The sequence shown here is derived from an EMBL/GenBank/DDBJ whole genome shotgun (WGS) entry which is preliminary data.</text>
</comment>
<gene>
    <name evidence="1" type="ORF">ACEU3E_34570</name>
</gene>
<name>A0ABV4VCB1_9BACL</name>
<protein>
    <submittedName>
        <fullName evidence="1">Uncharacterized protein</fullName>
    </submittedName>
</protein>
<dbReference type="Proteomes" id="UP001575622">
    <property type="component" value="Unassembled WGS sequence"/>
</dbReference>
<accession>A0ABV4VCB1</accession>
<evidence type="ECO:0000313" key="1">
    <source>
        <dbReference type="EMBL" id="MFB0847297.1"/>
    </source>
</evidence>
<dbReference type="RefSeq" id="WP_373957125.1">
    <property type="nucleotide sequence ID" value="NZ_JBHDLN010000034.1"/>
</dbReference>
<reference evidence="1 2" key="1">
    <citation type="submission" date="2024-09" db="EMBL/GenBank/DDBJ databases">
        <authorList>
            <person name="Makale K.P.P."/>
            <person name="Makhzoum A."/>
            <person name="Rantong G."/>
            <person name="Rahube T.O."/>
        </authorList>
    </citation>
    <scope>NUCLEOTIDE SEQUENCE [LARGE SCALE GENOMIC DNA]</scope>
    <source>
        <strain evidence="1 2">KM_D13</strain>
    </source>
</reference>
<dbReference type="EMBL" id="JBHDLN010000034">
    <property type="protein sequence ID" value="MFB0847297.1"/>
    <property type="molecule type" value="Genomic_DNA"/>
</dbReference>
<keyword evidence="2" id="KW-1185">Reference proteome</keyword>
<sequence>MKQPDYFDYLWLAKQRPKNWRQNRILLKNATRRRKALLLEQGAR</sequence>
<organism evidence="1 2">
    <name type="scientific">Paenibacillus oleatilyticus</name>
    <dbReference type="NCBI Taxonomy" id="2594886"/>
    <lineage>
        <taxon>Bacteria</taxon>
        <taxon>Bacillati</taxon>
        <taxon>Bacillota</taxon>
        <taxon>Bacilli</taxon>
        <taxon>Bacillales</taxon>
        <taxon>Paenibacillaceae</taxon>
        <taxon>Paenibacillus</taxon>
    </lineage>
</organism>
<proteinExistence type="predicted"/>
<evidence type="ECO:0000313" key="2">
    <source>
        <dbReference type="Proteomes" id="UP001575622"/>
    </source>
</evidence>